<sequence length="59" mass="6577">MSGDPSVLSPPPPPRLCPCSGLYTPHSGMLNIIMSKMLLLTISFYKYSELLFSLIYNLK</sequence>
<reference evidence="2" key="1">
    <citation type="submission" date="2016-11" db="UniProtKB">
        <authorList>
            <consortium name="WormBaseParasite"/>
        </authorList>
    </citation>
    <scope>IDENTIFICATION</scope>
</reference>
<protein>
    <submittedName>
        <fullName evidence="2">Uncharacterized protein</fullName>
    </submittedName>
</protein>
<evidence type="ECO:0000313" key="2">
    <source>
        <dbReference type="WBParaSite" id="Hba_03663"/>
    </source>
</evidence>
<dbReference type="AlphaFoldDB" id="A0A1I7WFD7"/>
<evidence type="ECO:0000313" key="1">
    <source>
        <dbReference type="Proteomes" id="UP000095283"/>
    </source>
</evidence>
<proteinExistence type="predicted"/>
<dbReference type="Proteomes" id="UP000095283">
    <property type="component" value="Unplaced"/>
</dbReference>
<accession>A0A1I7WFD7</accession>
<dbReference type="WBParaSite" id="Hba_03663">
    <property type="protein sequence ID" value="Hba_03663"/>
    <property type="gene ID" value="Hba_03663"/>
</dbReference>
<name>A0A1I7WFD7_HETBA</name>
<organism evidence="1 2">
    <name type="scientific">Heterorhabditis bacteriophora</name>
    <name type="common">Entomopathogenic nematode worm</name>
    <dbReference type="NCBI Taxonomy" id="37862"/>
    <lineage>
        <taxon>Eukaryota</taxon>
        <taxon>Metazoa</taxon>
        <taxon>Ecdysozoa</taxon>
        <taxon>Nematoda</taxon>
        <taxon>Chromadorea</taxon>
        <taxon>Rhabditida</taxon>
        <taxon>Rhabditina</taxon>
        <taxon>Rhabditomorpha</taxon>
        <taxon>Strongyloidea</taxon>
        <taxon>Heterorhabditidae</taxon>
        <taxon>Heterorhabditis</taxon>
    </lineage>
</organism>
<keyword evidence="1" id="KW-1185">Reference proteome</keyword>